<evidence type="ECO:0000259" key="1">
    <source>
        <dbReference type="PROSITE" id="PS50097"/>
    </source>
</evidence>
<evidence type="ECO:0000313" key="2">
    <source>
        <dbReference type="Proteomes" id="UP001652661"/>
    </source>
</evidence>
<dbReference type="InterPro" id="IPR011333">
    <property type="entry name" value="SKP1/BTB/POZ_sf"/>
</dbReference>
<dbReference type="CDD" id="cd18186">
    <property type="entry name" value="BTB_POZ_ZBTB_KLHL-like"/>
    <property type="match status" value="1"/>
</dbReference>
<organism evidence="2 3">
    <name type="scientific">Drosophila kikkawai</name>
    <name type="common">Fruit fly</name>
    <dbReference type="NCBI Taxonomy" id="30033"/>
    <lineage>
        <taxon>Eukaryota</taxon>
        <taxon>Metazoa</taxon>
        <taxon>Ecdysozoa</taxon>
        <taxon>Arthropoda</taxon>
        <taxon>Hexapoda</taxon>
        <taxon>Insecta</taxon>
        <taxon>Pterygota</taxon>
        <taxon>Neoptera</taxon>
        <taxon>Endopterygota</taxon>
        <taxon>Diptera</taxon>
        <taxon>Brachycera</taxon>
        <taxon>Muscomorpha</taxon>
        <taxon>Ephydroidea</taxon>
        <taxon>Drosophilidae</taxon>
        <taxon>Drosophila</taxon>
        <taxon>Sophophora</taxon>
    </lineage>
</organism>
<keyword evidence="2" id="KW-1185">Reference proteome</keyword>
<dbReference type="Pfam" id="PF00651">
    <property type="entry name" value="BTB"/>
    <property type="match status" value="1"/>
</dbReference>
<protein>
    <submittedName>
        <fullName evidence="3">Kelch-like protein 41a</fullName>
    </submittedName>
</protein>
<dbReference type="AlphaFoldDB" id="A0A6P4IJH9"/>
<dbReference type="PROSITE" id="PS50097">
    <property type="entry name" value="BTB"/>
    <property type="match status" value="1"/>
</dbReference>
<name>A0A6P4IJH9_DROKI</name>
<dbReference type="InterPro" id="IPR000210">
    <property type="entry name" value="BTB/POZ_dom"/>
</dbReference>
<dbReference type="InterPro" id="IPR051481">
    <property type="entry name" value="BTB-POZ/Galectin-3-binding"/>
</dbReference>
<gene>
    <name evidence="3" type="primary">LOC108075134</name>
</gene>
<dbReference type="RefSeq" id="XP_017022906.1">
    <property type="nucleotide sequence ID" value="XM_017167417.3"/>
</dbReference>
<dbReference type="PANTHER" id="PTHR24410:SF23">
    <property type="entry name" value="BTB DOMAIN-CONTAINING PROTEIN-RELATED"/>
    <property type="match status" value="1"/>
</dbReference>
<dbReference type="SMART" id="SM00225">
    <property type="entry name" value="BTB"/>
    <property type="match status" value="1"/>
</dbReference>
<evidence type="ECO:0000313" key="3">
    <source>
        <dbReference type="RefSeq" id="XP_017022906.1"/>
    </source>
</evidence>
<dbReference type="SUPFAM" id="SSF54695">
    <property type="entry name" value="POZ domain"/>
    <property type="match status" value="1"/>
</dbReference>
<reference evidence="3" key="1">
    <citation type="submission" date="2025-08" db="UniProtKB">
        <authorList>
            <consortium name="RefSeq"/>
        </authorList>
    </citation>
    <scope>IDENTIFICATION</scope>
    <source>
        <strain evidence="3">14028-0561.14</strain>
        <tissue evidence="3">Whole fly</tissue>
    </source>
</reference>
<proteinExistence type="predicted"/>
<dbReference type="Proteomes" id="UP001652661">
    <property type="component" value="Chromosome 3L"/>
</dbReference>
<dbReference type="GeneID" id="108075134"/>
<dbReference type="OrthoDB" id="7492888at2759"/>
<feature type="domain" description="BTB" evidence="1">
    <location>
        <begin position="20"/>
        <end position="85"/>
    </location>
</feature>
<accession>A0A6P4IJH9</accession>
<dbReference type="Gene3D" id="3.30.710.10">
    <property type="entry name" value="Potassium Channel Kv1.1, Chain A"/>
    <property type="match status" value="1"/>
</dbReference>
<dbReference type="PANTHER" id="PTHR24410">
    <property type="entry name" value="HL07962P-RELATED"/>
    <property type="match status" value="1"/>
</dbReference>
<sequence>METTPWTKKGADLLKSGLFSDICIRVENTCFKCHKIILACASEFFEKLFQKDGLETGNVVLEGTTPEVFEIFLNYIYTMDKEFLKSVELDHLLSLMKCANMWLAAEVENVCPEIIVETCVISGINEKRLIQIYEVSYQVNNESLMNWIISILKKDDAMDLQESAKLGIDCFMEYFQHTSEMEESKRFGLLEMWMHQNCLEDEGFVFSLRENSKAKNKNEKSFPAFEKISLMLSSIDFEKMTLKEFHNGPGRSIFISDTDKVDTIYGIAKKVIDSSFTAL</sequence>